<gene>
    <name evidence="17" type="ORF">Eint_041120</name>
</gene>
<dbReference type="InterPro" id="IPR009080">
    <property type="entry name" value="tRNAsynth_Ia_anticodon-bd"/>
</dbReference>
<keyword evidence="4" id="KW-0963">Cytoplasm</keyword>
<evidence type="ECO:0000259" key="16">
    <source>
        <dbReference type="Pfam" id="PF08264"/>
    </source>
</evidence>
<reference evidence="17 18" key="1">
    <citation type="journal article" date="2010" name="Nat. Commun.">
        <title>The complete sequence of the smallest known nuclear genome from the microsporidian Encephalitozoon intestinalis.</title>
        <authorList>
            <person name="Corradi N."/>
            <person name="Pombert J.-F."/>
            <person name="Farinelli L."/>
            <person name="Didier E.S."/>
            <person name="Keeling P.J."/>
        </authorList>
    </citation>
    <scope>NUCLEOTIDE SEQUENCE [LARGE SCALE GENOMIC DNA]</scope>
    <source>
        <strain evidence="17 18">ATCC 50506</strain>
    </source>
</reference>
<dbReference type="EMBL" id="CP001945">
    <property type="protein sequence ID" value="ADM11401.1"/>
    <property type="molecule type" value="Genomic_DNA"/>
</dbReference>
<dbReference type="InterPro" id="IPR001412">
    <property type="entry name" value="aa-tRNA-synth_I_CS"/>
</dbReference>
<dbReference type="InterPro" id="IPR013155">
    <property type="entry name" value="M/V/L/I-tRNA-synth_anticd-bd"/>
</dbReference>
<evidence type="ECO:0000256" key="2">
    <source>
        <dbReference type="ARBA" id="ARBA00005594"/>
    </source>
</evidence>
<accession>E0S6R6</accession>
<keyword evidence="18" id="KW-1185">Reference proteome</keyword>
<dbReference type="RefSeq" id="XP_003072761.1">
    <property type="nucleotide sequence ID" value="XM_003072715.1"/>
</dbReference>
<keyword evidence="7 13" id="KW-0067">ATP-binding</keyword>
<evidence type="ECO:0000256" key="5">
    <source>
        <dbReference type="ARBA" id="ARBA00022598"/>
    </source>
</evidence>
<evidence type="ECO:0000256" key="6">
    <source>
        <dbReference type="ARBA" id="ARBA00022741"/>
    </source>
</evidence>
<evidence type="ECO:0000256" key="1">
    <source>
        <dbReference type="ARBA" id="ARBA00004496"/>
    </source>
</evidence>
<evidence type="ECO:0000313" key="17">
    <source>
        <dbReference type="EMBL" id="ADM11401.1"/>
    </source>
</evidence>
<dbReference type="PANTHER" id="PTHR11946">
    <property type="entry name" value="VALYL-TRNA SYNTHETASES"/>
    <property type="match status" value="1"/>
</dbReference>
<dbReference type="Gene3D" id="1.10.730.10">
    <property type="entry name" value="Isoleucyl-tRNA Synthetase, Domain 1"/>
    <property type="match status" value="1"/>
</dbReference>
<dbReference type="HOGENOM" id="CLU_001493_0_2_1"/>
<dbReference type="NCBIfam" id="NF004349">
    <property type="entry name" value="PRK05729.1"/>
    <property type="match status" value="1"/>
</dbReference>
<proteinExistence type="inferred from homology"/>
<dbReference type="SUPFAM" id="SSF50677">
    <property type="entry name" value="ValRS/IleRS/LeuRS editing domain"/>
    <property type="match status" value="1"/>
</dbReference>
<dbReference type="VEuPathDB" id="MicrosporidiaDB:Eint_041120"/>
<keyword evidence="8 13" id="KW-0648">Protein biosynthesis</keyword>
<dbReference type="GO" id="GO:0005524">
    <property type="term" value="F:ATP binding"/>
    <property type="evidence" value="ECO:0007669"/>
    <property type="project" value="UniProtKB-KW"/>
</dbReference>
<evidence type="ECO:0000256" key="7">
    <source>
        <dbReference type="ARBA" id="ARBA00022840"/>
    </source>
</evidence>
<comment type="subcellular location">
    <subcellularLocation>
        <location evidence="1">Cytoplasm</location>
    </subcellularLocation>
</comment>
<evidence type="ECO:0000313" key="18">
    <source>
        <dbReference type="Proteomes" id="UP000002313"/>
    </source>
</evidence>
<dbReference type="Proteomes" id="UP000002313">
    <property type="component" value="Chromosome IV"/>
</dbReference>
<dbReference type="Gene3D" id="3.40.50.620">
    <property type="entry name" value="HUPs"/>
    <property type="match status" value="2"/>
</dbReference>
<dbReference type="PANTHER" id="PTHR11946:SF109">
    <property type="entry name" value="VALINE--TRNA LIGASE"/>
    <property type="match status" value="1"/>
</dbReference>
<name>E0S6R6_ENCIT</name>
<dbReference type="FunFam" id="3.40.50.620:FF:000020">
    <property type="entry name" value="Valine--tRNA ligase, mitochondrial"/>
    <property type="match status" value="1"/>
</dbReference>
<dbReference type="CDD" id="cd07962">
    <property type="entry name" value="Anticodon_Ia_Val"/>
    <property type="match status" value="1"/>
</dbReference>
<dbReference type="GO" id="GO:0002161">
    <property type="term" value="F:aminoacyl-tRNA deacylase activity"/>
    <property type="evidence" value="ECO:0007669"/>
    <property type="project" value="InterPro"/>
</dbReference>
<dbReference type="InterPro" id="IPR033705">
    <property type="entry name" value="Anticodon_Ia_Val"/>
</dbReference>
<evidence type="ECO:0000256" key="14">
    <source>
        <dbReference type="SAM" id="MobiDB-lite"/>
    </source>
</evidence>
<feature type="domain" description="Aminoacyl-tRNA synthetase class Ia" evidence="15">
    <location>
        <begin position="57"/>
        <end position="679"/>
    </location>
</feature>
<evidence type="ECO:0000259" key="15">
    <source>
        <dbReference type="Pfam" id="PF00133"/>
    </source>
</evidence>
<evidence type="ECO:0000256" key="8">
    <source>
        <dbReference type="ARBA" id="ARBA00022917"/>
    </source>
</evidence>
<dbReference type="GO" id="GO:0006438">
    <property type="term" value="P:valyl-tRNA aminoacylation"/>
    <property type="evidence" value="ECO:0007669"/>
    <property type="project" value="InterPro"/>
</dbReference>
<dbReference type="PRINTS" id="PR00986">
    <property type="entry name" value="TRNASYNTHVAL"/>
</dbReference>
<dbReference type="Pfam" id="PF08264">
    <property type="entry name" value="Anticodon_1"/>
    <property type="match status" value="1"/>
</dbReference>
<dbReference type="CDD" id="cd00817">
    <property type="entry name" value="ValRS_core"/>
    <property type="match status" value="1"/>
</dbReference>
<evidence type="ECO:0000256" key="12">
    <source>
        <dbReference type="ARBA" id="ARBA00072234"/>
    </source>
</evidence>
<keyword evidence="6 13" id="KW-0547">Nucleotide-binding</keyword>
<dbReference type="PROSITE" id="PS00178">
    <property type="entry name" value="AA_TRNA_LIGASE_I"/>
    <property type="match status" value="1"/>
</dbReference>
<feature type="region of interest" description="Disordered" evidence="14">
    <location>
        <begin position="1"/>
        <end position="42"/>
    </location>
</feature>
<feature type="domain" description="Methionyl/Valyl/Leucyl/Isoleucyl-tRNA synthetase anticodon-binding" evidence="16">
    <location>
        <begin position="741"/>
        <end position="861"/>
    </location>
</feature>
<dbReference type="KEGG" id="ein:Eint_041120"/>
<protein>
    <recommendedName>
        <fullName evidence="12">Probable valine--tRNA ligase, cytoplasmic</fullName>
        <ecNumber evidence="3">6.1.1.9</ecNumber>
    </recommendedName>
    <alternativeName>
        <fullName evidence="10">Valyl-tRNA synthetase</fullName>
    </alternativeName>
</protein>
<evidence type="ECO:0000256" key="4">
    <source>
        <dbReference type="ARBA" id="ARBA00022490"/>
    </source>
</evidence>
<dbReference type="SUPFAM" id="SSF52374">
    <property type="entry name" value="Nucleotidylyl transferase"/>
    <property type="match status" value="1"/>
</dbReference>
<dbReference type="InterPro" id="IPR002300">
    <property type="entry name" value="aa-tRNA-synth_Ia"/>
</dbReference>
<evidence type="ECO:0000256" key="9">
    <source>
        <dbReference type="ARBA" id="ARBA00023146"/>
    </source>
</evidence>
<evidence type="ECO:0000256" key="13">
    <source>
        <dbReference type="RuleBase" id="RU363035"/>
    </source>
</evidence>
<dbReference type="EC" id="6.1.1.9" evidence="3"/>
<keyword evidence="9 13" id="KW-0030">Aminoacyl-tRNA synthetase</keyword>
<dbReference type="Pfam" id="PF00133">
    <property type="entry name" value="tRNA-synt_1"/>
    <property type="match status" value="1"/>
</dbReference>
<dbReference type="SUPFAM" id="SSF47323">
    <property type="entry name" value="Anticodon-binding domain of a subclass of class I aminoacyl-tRNA synthetases"/>
    <property type="match status" value="1"/>
</dbReference>
<dbReference type="GO" id="GO:0004832">
    <property type="term" value="F:valine-tRNA ligase activity"/>
    <property type="evidence" value="ECO:0007669"/>
    <property type="project" value="UniProtKB-EC"/>
</dbReference>
<dbReference type="NCBIfam" id="TIGR00422">
    <property type="entry name" value="valS"/>
    <property type="match status" value="1"/>
</dbReference>
<comment type="catalytic activity">
    <reaction evidence="11">
        <text>tRNA(Val) + L-valine + ATP = L-valyl-tRNA(Val) + AMP + diphosphate</text>
        <dbReference type="Rhea" id="RHEA:10704"/>
        <dbReference type="Rhea" id="RHEA-COMP:9672"/>
        <dbReference type="Rhea" id="RHEA-COMP:9708"/>
        <dbReference type="ChEBI" id="CHEBI:30616"/>
        <dbReference type="ChEBI" id="CHEBI:33019"/>
        <dbReference type="ChEBI" id="CHEBI:57762"/>
        <dbReference type="ChEBI" id="CHEBI:78442"/>
        <dbReference type="ChEBI" id="CHEBI:78537"/>
        <dbReference type="ChEBI" id="CHEBI:456215"/>
        <dbReference type="EC" id="6.1.1.9"/>
    </reaction>
</comment>
<dbReference type="FunFam" id="3.40.50.620:FF:000078">
    <property type="entry name" value="Valine--tRNA ligase, mitochondrial"/>
    <property type="match status" value="1"/>
</dbReference>
<dbReference type="GO" id="GO:0005829">
    <property type="term" value="C:cytosol"/>
    <property type="evidence" value="ECO:0007669"/>
    <property type="project" value="TreeGrafter"/>
</dbReference>
<dbReference type="AlphaFoldDB" id="E0S6R6"/>
<organism evidence="17 18">
    <name type="scientific">Encephalitozoon intestinalis (strain ATCC 50506)</name>
    <name type="common">Microsporidian parasite</name>
    <name type="synonym">Septata intestinalis</name>
    <dbReference type="NCBI Taxonomy" id="876142"/>
    <lineage>
        <taxon>Eukaryota</taxon>
        <taxon>Fungi</taxon>
        <taxon>Fungi incertae sedis</taxon>
        <taxon>Microsporidia</taxon>
        <taxon>Unikaryonidae</taxon>
        <taxon>Encephalitozoon</taxon>
    </lineage>
</organism>
<evidence type="ECO:0000256" key="11">
    <source>
        <dbReference type="ARBA" id="ARBA00047552"/>
    </source>
</evidence>
<reference evidence="17 18" key="2">
    <citation type="journal article" date="2012" name="Proc. Natl. Acad. Sci. U.S.A.">
        <title>Gain and loss of multiple functionally related, horizontally transferred genes in the reduced genomes of two microsporidian parasites.</title>
        <authorList>
            <person name="Pombert J.-F."/>
            <person name="Selman M."/>
            <person name="Burki F."/>
            <person name="Bardell F.T."/>
            <person name="Farinelli L."/>
            <person name="Solter L.F."/>
            <person name="Whitman D.W."/>
            <person name="Weiss L.M."/>
            <person name="Corradi N."/>
            <person name="Keeling P.J."/>
        </authorList>
    </citation>
    <scope>NUCLEOTIDE SEQUENCE [LARGE SCALE GENOMIC DNA]</scope>
    <source>
        <strain evidence="17 18">ATCC 50506</strain>
    </source>
</reference>
<dbReference type="InterPro" id="IPR014729">
    <property type="entry name" value="Rossmann-like_a/b/a_fold"/>
</dbReference>
<comment type="similarity">
    <text evidence="2 13">Belongs to the class-I aminoacyl-tRNA synthetase family.</text>
</comment>
<evidence type="ECO:0000256" key="10">
    <source>
        <dbReference type="ARBA" id="ARBA00029936"/>
    </source>
</evidence>
<dbReference type="GeneID" id="9699002"/>
<evidence type="ECO:0000256" key="3">
    <source>
        <dbReference type="ARBA" id="ARBA00013169"/>
    </source>
</evidence>
<dbReference type="InterPro" id="IPR009008">
    <property type="entry name" value="Val/Leu/Ile-tRNA-synth_edit"/>
</dbReference>
<dbReference type="InterPro" id="IPR002303">
    <property type="entry name" value="Valyl-tRNA_ligase"/>
</dbReference>
<keyword evidence="5 13" id="KW-0436">Ligase</keyword>
<dbReference type="OrthoDB" id="629407at2759"/>
<feature type="compositionally biased region" description="Basic and acidic residues" evidence="14">
    <location>
        <begin position="1"/>
        <end position="33"/>
    </location>
</feature>
<sequence>MDSEKEALKERKKMEKEEKKRQKLEKFLAKKTQEMNVSKPRKEYKGDGYDPLGIEGKWYEFWENNELFKPIEGKEKYVIPIPPPNVTGNLHIGHAMMVSIQDTLCRYKRMCGYEVLYIPGTDHAGIATQNVVLKQLEREGVVSDREGFLKKAWEWKDKHGSRIYEQFKRLGTSVDFSRERFTLDPGMNEAVVDAFVKLYERGLIYRELKIVNWCAKLSTTISDLEVNHEEVMASTDLQVDGGKYEFGVIYHFKYPMTIDKEFSGDYLSLPAIEVATTRPETILGDTAICVNGKDERFGARGIKETFGDVPEGSKLYCVNPLTSEVIPVVFDDYADMSFGTGVVKITPAHDANDFDVSRRHGLPCKIVFDEENRVIIEGEFKGLKRFEARKAVISKLTDIGLFVGKKEYPQVIPRCSRSNDIIEPIVKSQWWMDCKEMANKAIEAVKEGRIRILPEGAERRWYKWLENIRDWCLSRQLWWGHRIPAYRMPSGKWYVGRSKEEAFLKMKNECPEDGCSIDEFEQDEDVLDTWFSSGLWPFAILGWPKETEDLQKYYPSTLLETGSDILFFWVARMVMLGIELTGKEPFSQVFLHGIVRDAHGRKMSKSLGNVIDPIFVIDGCPLSKLISTMRSGNLDEREMKRAEEVLRKDFPNGIPRCGADALRFTLLSYTSGMKDINLDVLRVEGYRRFCNKIWNAHRFVKAAVDEAIEESLRGSTCKKKYEKYILPADKLQIRSGEGPVEWILKKRNELIEISQRMIDSFNFMGATQAIHQFFIYDLCDVFIEVVKKNKSERYIGVLLSVFIDSMKILHPFMPFITEEVFSDYFDSSISTSPYPRTDGSNHENKFSGTLQIIRHVRAKAESKGWPRVAVGIAPGEDVDLADLEFVRLLCKKIIEFKVVEHSESSESHLYEKVGDSGVFVSQAD</sequence>